<evidence type="ECO:0000313" key="3">
    <source>
        <dbReference type="Proteomes" id="UP000297245"/>
    </source>
</evidence>
<sequence>MPLTAVATNSQHDSDTWIIGPISKPRLQWAATFNGRRHQCPHCSIALLTGERAGFCCGTAGKYLPHVPPLPQLPKEYEFFIRDPQISSKSRVLNLLFSFASMETSEEFPWMRHNKNIPSFFSIQARVYHRLRPKHRDSCVRWLLFDGFMDSSIPHANWASTVPPLWVTAMKQALLRINPFARSLQQLSSLSEEQCPDANIVLREGSALNEIAAIVNYENTSTAQVKPRQMVVVNRSGSESYIKTLSRLWEPLAYPLLFPHATLGWGLSSTRDDDGVVIDDDAENDVTSSQIWYYRIRLLCDKRFSIFGRLTNEYLVDIFTRSIESRLQYIRSNQDRVRARDAALMGAEVLPDIENVYLPASFIGSRRWASQQIADSLAIAAAYGPPTFWITMTCNPEWPEITSQLRNGQD</sequence>
<evidence type="ECO:0000313" key="2">
    <source>
        <dbReference type="EMBL" id="THV06152.1"/>
    </source>
</evidence>
<feature type="non-terminal residue" evidence="2">
    <location>
        <position position="410"/>
    </location>
</feature>
<dbReference type="EMBL" id="ML179044">
    <property type="protein sequence ID" value="THV06152.1"/>
    <property type="molecule type" value="Genomic_DNA"/>
</dbReference>
<evidence type="ECO:0000259" key="1">
    <source>
        <dbReference type="Pfam" id="PF14214"/>
    </source>
</evidence>
<keyword evidence="3" id="KW-1185">Reference proteome</keyword>
<dbReference type="PANTHER" id="PTHR45786">
    <property type="entry name" value="DNA BINDING PROTEIN-LIKE"/>
    <property type="match status" value="1"/>
</dbReference>
<organism evidence="2 3">
    <name type="scientific">Dendrothele bispora (strain CBS 962.96)</name>
    <dbReference type="NCBI Taxonomy" id="1314807"/>
    <lineage>
        <taxon>Eukaryota</taxon>
        <taxon>Fungi</taxon>
        <taxon>Dikarya</taxon>
        <taxon>Basidiomycota</taxon>
        <taxon>Agaricomycotina</taxon>
        <taxon>Agaricomycetes</taxon>
        <taxon>Agaricomycetidae</taxon>
        <taxon>Agaricales</taxon>
        <taxon>Agaricales incertae sedis</taxon>
        <taxon>Dendrothele</taxon>
    </lineage>
</organism>
<dbReference type="Pfam" id="PF14214">
    <property type="entry name" value="Helitron_like_N"/>
    <property type="match status" value="1"/>
</dbReference>
<dbReference type="Proteomes" id="UP000297245">
    <property type="component" value="Unassembled WGS sequence"/>
</dbReference>
<protein>
    <recommendedName>
        <fullName evidence="1">Helitron helicase-like domain-containing protein</fullName>
    </recommendedName>
</protein>
<name>A0A4S8MT32_DENBC</name>
<feature type="domain" description="Helitron helicase-like" evidence="1">
    <location>
        <begin position="305"/>
        <end position="408"/>
    </location>
</feature>
<gene>
    <name evidence="2" type="ORF">K435DRAFT_22473</name>
</gene>
<proteinExistence type="predicted"/>
<accession>A0A4S8MT32</accession>
<reference evidence="2 3" key="1">
    <citation type="journal article" date="2019" name="Nat. Ecol. Evol.">
        <title>Megaphylogeny resolves global patterns of mushroom evolution.</title>
        <authorList>
            <person name="Varga T."/>
            <person name="Krizsan K."/>
            <person name="Foldi C."/>
            <person name="Dima B."/>
            <person name="Sanchez-Garcia M."/>
            <person name="Sanchez-Ramirez S."/>
            <person name="Szollosi G.J."/>
            <person name="Szarkandi J.G."/>
            <person name="Papp V."/>
            <person name="Albert L."/>
            <person name="Andreopoulos W."/>
            <person name="Angelini C."/>
            <person name="Antonin V."/>
            <person name="Barry K.W."/>
            <person name="Bougher N.L."/>
            <person name="Buchanan P."/>
            <person name="Buyck B."/>
            <person name="Bense V."/>
            <person name="Catcheside P."/>
            <person name="Chovatia M."/>
            <person name="Cooper J."/>
            <person name="Damon W."/>
            <person name="Desjardin D."/>
            <person name="Finy P."/>
            <person name="Geml J."/>
            <person name="Haridas S."/>
            <person name="Hughes K."/>
            <person name="Justo A."/>
            <person name="Karasinski D."/>
            <person name="Kautmanova I."/>
            <person name="Kiss B."/>
            <person name="Kocsube S."/>
            <person name="Kotiranta H."/>
            <person name="LaButti K.M."/>
            <person name="Lechner B.E."/>
            <person name="Liimatainen K."/>
            <person name="Lipzen A."/>
            <person name="Lukacs Z."/>
            <person name="Mihaltcheva S."/>
            <person name="Morgado L.N."/>
            <person name="Niskanen T."/>
            <person name="Noordeloos M.E."/>
            <person name="Ohm R.A."/>
            <person name="Ortiz-Santana B."/>
            <person name="Ovrebo C."/>
            <person name="Racz N."/>
            <person name="Riley R."/>
            <person name="Savchenko A."/>
            <person name="Shiryaev A."/>
            <person name="Soop K."/>
            <person name="Spirin V."/>
            <person name="Szebenyi C."/>
            <person name="Tomsovsky M."/>
            <person name="Tulloss R.E."/>
            <person name="Uehling J."/>
            <person name="Grigoriev I.V."/>
            <person name="Vagvolgyi C."/>
            <person name="Papp T."/>
            <person name="Martin F.M."/>
            <person name="Miettinen O."/>
            <person name="Hibbett D.S."/>
            <person name="Nagy L.G."/>
        </authorList>
    </citation>
    <scope>NUCLEOTIDE SEQUENCE [LARGE SCALE GENOMIC DNA]</scope>
    <source>
        <strain evidence="2 3">CBS 962.96</strain>
    </source>
</reference>
<dbReference type="PANTHER" id="PTHR45786:SF74">
    <property type="entry name" value="ATP-DEPENDENT DNA HELICASE"/>
    <property type="match status" value="1"/>
</dbReference>
<dbReference type="AlphaFoldDB" id="A0A4S8MT32"/>
<dbReference type="InterPro" id="IPR025476">
    <property type="entry name" value="Helitron_helicase-like"/>
</dbReference>
<dbReference type="OrthoDB" id="3366231at2759"/>